<name>J0LH51_AURST</name>
<evidence type="ECO:0000313" key="2">
    <source>
        <dbReference type="EMBL" id="EJD37118.1"/>
    </source>
</evidence>
<dbReference type="InParanoid" id="J0LH51"/>
<accession>J0LH51</accession>
<dbReference type="Proteomes" id="UP000006514">
    <property type="component" value="Unassembled WGS sequence"/>
</dbReference>
<sequence>MSRYLPAFLPLRRLAELAILPGLTFTVTQPGGGAVPVNTAPVHIPHEGPPANRHLLTPSVEVVKPAPNNYQPYSPYYRYRVLARDAQGVRWVCLNSPTEEIPPPPDRRSGPIGCPCQSLDGAPGPRYGEVQEDGWRFSPTWLDDARSGLPFIPDLFCGAGPCFLRDYTGFLQQWDDSWVEDKGDGYQTLRGDVAYVLEQHDTIDVSVMAALELRRAADAAPPPSKGFSADELKRQWDKFVGTTLERRGRALERLARDEHWKIIRERFHDLWYDILWAGYYDYVPLGVWVRDTPARARKIQQLIDVGVPVYYMWRDDFWNIKELEPLSPKFSRAPQTPPGPPPSQRTLPADPGANAPGISQLGSKPAGEATLAPVAPEGESPEFWAAASQQMDELCTEERAAARRRIRSPPPPLLPSIRAESPSPAMGASQAVRERGHLLPSTTVNEDAAPRARTAGELFTLVPAPLRLRLNIARPSREKLERIVTDTMRDDANVTEVDPYHVRSRSPDDPVAAEFDQRANRARQTPRLFVYDIGSVKMKIHAFLMGQEGPVDTIRLMQFLVKVNIQFLSGVTVPANDLDEVFYATSVHSDLWLDTSKAHYLVYQRWRRNLTDLLDIPRIARAVMARGGLVTRIIKFEGSILDVWREPTPLVRARGSPRSVEKDGEKFYADWISDEELRVIVGASGPAGEGAKSIFPPIEIFEEFYEGFWSATWETWFTKRIQELKTGHKDGKPFVVAYTAHEWKRLIKGSALR</sequence>
<dbReference type="EMBL" id="JH687847">
    <property type="protein sequence ID" value="EJD37118.1"/>
    <property type="molecule type" value="Genomic_DNA"/>
</dbReference>
<evidence type="ECO:0000313" key="3">
    <source>
        <dbReference type="Proteomes" id="UP000006514"/>
    </source>
</evidence>
<proteinExistence type="predicted"/>
<evidence type="ECO:0000256" key="1">
    <source>
        <dbReference type="SAM" id="MobiDB-lite"/>
    </source>
</evidence>
<keyword evidence="3" id="KW-1185">Reference proteome</keyword>
<reference evidence="3" key="1">
    <citation type="journal article" date="2012" name="Science">
        <title>The Paleozoic origin of enzymatic lignin decomposition reconstructed from 31 fungal genomes.</title>
        <authorList>
            <person name="Floudas D."/>
            <person name="Binder M."/>
            <person name="Riley R."/>
            <person name="Barry K."/>
            <person name="Blanchette R.A."/>
            <person name="Henrissat B."/>
            <person name="Martinez A.T."/>
            <person name="Otillar R."/>
            <person name="Spatafora J.W."/>
            <person name="Yadav J.S."/>
            <person name="Aerts A."/>
            <person name="Benoit I."/>
            <person name="Boyd A."/>
            <person name="Carlson A."/>
            <person name="Copeland A."/>
            <person name="Coutinho P.M."/>
            <person name="de Vries R.P."/>
            <person name="Ferreira P."/>
            <person name="Findley K."/>
            <person name="Foster B."/>
            <person name="Gaskell J."/>
            <person name="Glotzer D."/>
            <person name="Gorecki P."/>
            <person name="Heitman J."/>
            <person name="Hesse C."/>
            <person name="Hori C."/>
            <person name="Igarashi K."/>
            <person name="Jurgens J.A."/>
            <person name="Kallen N."/>
            <person name="Kersten P."/>
            <person name="Kohler A."/>
            <person name="Kuees U."/>
            <person name="Kumar T.K.A."/>
            <person name="Kuo A."/>
            <person name="LaButti K."/>
            <person name="Larrondo L.F."/>
            <person name="Lindquist E."/>
            <person name="Ling A."/>
            <person name="Lombard V."/>
            <person name="Lucas S."/>
            <person name="Lundell T."/>
            <person name="Martin R."/>
            <person name="McLaughlin D.J."/>
            <person name="Morgenstern I."/>
            <person name="Morin E."/>
            <person name="Murat C."/>
            <person name="Nagy L.G."/>
            <person name="Nolan M."/>
            <person name="Ohm R.A."/>
            <person name="Patyshakuliyeva A."/>
            <person name="Rokas A."/>
            <person name="Ruiz-Duenas F.J."/>
            <person name="Sabat G."/>
            <person name="Salamov A."/>
            <person name="Samejima M."/>
            <person name="Schmutz J."/>
            <person name="Slot J.C."/>
            <person name="St John F."/>
            <person name="Stenlid J."/>
            <person name="Sun H."/>
            <person name="Sun S."/>
            <person name="Syed K."/>
            <person name="Tsang A."/>
            <person name="Wiebenga A."/>
            <person name="Young D."/>
            <person name="Pisabarro A."/>
            <person name="Eastwood D.C."/>
            <person name="Martin F."/>
            <person name="Cullen D."/>
            <person name="Grigoriev I.V."/>
            <person name="Hibbett D.S."/>
        </authorList>
    </citation>
    <scope>NUCLEOTIDE SEQUENCE [LARGE SCALE GENOMIC DNA]</scope>
    <source>
        <strain evidence="3">TFB10046</strain>
    </source>
</reference>
<dbReference type="KEGG" id="adl:AURDEDRAFT_129692"/>
<feature type="region of interest" description="Disordered" evidence="1">
    <location>
        <begin position="329"/>
        <end position="374"/>
    </location>
</feature>
<protein>
    <submittedName>
        <fullName evidence="2">Uncharacterized protein</fullName>
    </submittedName>
</protein>
<gene>
    <name evidence="2" type="ORF">AURDEDRAFT_129692</name>
</gene>
<dbReference type="AlphaFoldDB" id="J0LH51"/>
<organism evidence="2 3">
    <name type="scientific">Auricularia subglabra (strain TFB-10046 / SS5)</name>
    <name type="common">White-rot fungus</name>
    <name type="synonym">Auricularia delicata (strain TFB10046)</name>
    <dbReference type="NCBI Taxonomy" id="717982"/>
    <lineage>
        <taxon>Eukaryota</taxon>
        <taxon>Fungi</taxon>
        <taxon>Dikarya</taxon>
        <taxon>Basidiomycota</taxon>
        <taxon>Agaricomycotina</taxon>
        <taxon>Agaricomycetes</taxon>
        <taxon>Auriculariales</taxon>
        <taxon>Auriculariaceae</taxon>
        <taxon>Auricularia</taxon>
    </lineage>
</organism>